<evidence type="ECO:0000313" key="1">
    <source>
        <dbReference type="EMBL" id="KAI2385535.1"/>
    </source>
</evidence>
<comment type="caution">
    <text evidence="1">The sequence shown here is derived from an EMBL/GenBank/DDBJ whole genome shotgun (WGS) entry which is preliminary data.</text>
</comment>
<sequence>MSPNTHSHNKQDAAAAPESPFSPPSSPLSYAQRYTSRIAHPASRVTGRTSRDIRRNAFLNRVKQDRQSARFNAREDRMLWIEYITQKRRFEEEMARSAPRIDNVEDAMVEDERVGTAAGNEDWVEEAALEEYLAQEREYEAFAEEMERQLETDNARSSSNDEDEYYDSIFTALASQCPSEVLDPDEQMDTSHG</sequence>
<protein>
    <submittedName>
        <fullName evidence="1">Uncharacterized protein</fullName>
    </submittedName>
</protein>
<reference evidence="1" key="1">
    <citation type="journal article" date="2022" name="bioRxiv">
        <title>Population genetic analysis of Ophidiomyces ophidiicola, the causative agent of snake fungal disease, indicates recent introductions to the USA.</title>
        <authorList>
            <person name="Ladner J.T."/>
            <person name="Palmer J.M."/>
            <person name="Ettinger C.L."/>
            <person name="Stajich J.E."/>
            <person name="Farrell T.M."/>
            <person name="Glorioso B.M."/>
            <person name="Lawson B."/>
            <person name="Price S.J."/>
            <person name="Stengle A.G."/>
            <person name="Grear D.A."/>
            <person name="Lorch J.M."/>
        </authorList>
    </citation>
    <scope>NUCLEOTIDE SEQUENCE</scope>
    <source>
        <strain evidence="1">NWHC 24266-5</strain>
    </source>
</reference>
<gene>
    <name evidence="1" type="ORF">LOY88_004036</name>
</gene>
<proteinExistence type="predicted"/>
<accession>A0ACB8UV26</accession>
<name>A0ACB8UV26_9EURO</name>
<organism evidence="1">
    <name type="scientific">Ophidiomyces ophidiicola</name>
    <dbReference type="NCBI Taxonomy" id="1387563"/>
    <lineage>
        <taxon>Eukaryota</taxon>
        <taxon>Fungi</taxon>
        <taxon>Dikarya</taxon>
        <taxon>Ascomycota</taxon>
        <taxon>Pezizomycotina</taxon>
        <taxon>Eurotiomycetes</taxon>
        <taxon>Eurotiomycetidae</taxon>
        <taxon>Onygenales</taxon>
        <taxon>Onygenaceae</taxon>
        <taxon>Ophidiomyces</taxon>
    </lineage>
</organism>
<dbReference type="EMBL" id="JALBCA010000057">
    <property type="protein sequence ID" value="KAI2385535.1"/>
    <property type="molecule type" value="Genomic_DNA"/>
</dbReference>